<dbReference type="InterPro" id="IPR017925">
    <property type="entry name" value="DHFR_CS"/>
</dbReference>
<evidence type="ECO:0000256" key="1">
    <source>
        <dbReference type="ARBA" id="ARBA00004903"/>
    </source>
</evidence>
<dbReference type="OrthoDB" id="9804315at2"/>
<protein>
    <recommendedName>
        <fullName evidence="3 8">Dihydrofolate reductase</fullName>
        <ecNumber evidence="3 8">1.5.1.3</ecNumber>
    </recommendedName>
</protein>
<dbReference type="CDD" id="cd00209">
    <property type="entry name" value="DHFR"/>
    <property type="match status" value="1"/>
</dbReference>
<keyword evidence="5 8" id="KW-0521">NADP</keyword>
<dbReference type="RefSeq" id="WP_143893946.1">
    <property type="nucleotide sequence ID" value="NZ_CP041666.1"/>
</dbReference>
<evidence type="ECO:0000256" key="4">
    <source>
        <dbReference type="ARBA" id="ARBA00022563"/>
    </source>
</evidence>
<gene>
    <name evidence="11" type="ORF">FN924_09565</name>
</gene>
<dbReference type="PANTHER" id="PTHR48069">
    <property type="entry name" value="DIHYDROFOLATE REDUCTASE"/>
    <property type="match status" value="1"/>
</dbReference>
<dbReference type="GO" id="GO:0046654">
    <property type="term" value="P:tetrahydrofolate biosynthetic process"/>
    <property type="evidence" value="ECO:0007669"/>
    <property type="project" value="UniProtKB-UniPathway"/>
</dbReference>
<dbReference type="InterPro" id="IPR024072">
    <property type="entry name" value="DHFR-like_dom_sf"/>
</dbReference>
<dbReference type="Proteomes" id="UP000315215">
    <property type="component" value="Chromosome"/>
</dbReference>
<dbReference type="GO" id="GO:0006730">
    <property type="term" value="P:one-carbon metabolic process"/>
    <property type="evidence" value="ECO:0007669"/>
    <property type="project" value="UniProtKB-KW"/>
</dbReference>
<evidence type="ECO:0000313" key="12">
    <source>
        <dbReference type="Proteomes" id="UP000315215"/>
    </source>
</evidence>
<dbReference type="Pfam" id="PF00186">
    <property type="entry name" value="DHFR_1"/>
    <property type="match status" value="1"/>
</dbReference>
<evidence type="ECO:0000256" key="9">
    <source>
        <dbReference type="RuleBase" id="RU004474"/>
    </source>
</evidence>
<keyword evidence="4 8" id="KW-0554">One-carbon metabolism</keyword>
<dbReference type="SUPFAM" id="SSF53597">
    <property type="entry name" value="Dihydrofolate reductase-like"/>
    <property type="match status" value="1"/>
</dbReference>
<dbReference type="PRINTS" id="PR00070">
    <property type="entry name" value="DHFR"/>
</dbReference>
<keyword evidence="12" id="KW-1185">Reference proteome</keyword>
<dbReference type="GO" id="GO:0070401">
    <property type="term" value="F:NADP+ binding"/>
    <property type="evidence" value="ECO:0007669"/>
    <property type="project" value="UniProtKB-ARBA"/>
</dbReference>
<comment type="catalytic activity">
    <reaction evidence="8">
        <text>(6S)-5,6,7,8-tetrahydrofolate + NADP(+) = 7,8-dihydrofolate + NADPH + H(+)</text>
        <dbReference type="Rhea" id="RHEA:15009"/>
        <dbReference type="ChEBI" id="CHEBI:15378"/>
        <dbReference type="ChEBI" id="CHEBI:57451"/>
        <dbReference type="ChEBI" id="CHEBI:57453"/>
        <dbReference type="ChEBI" id="CHEBI:57783"/>
        <dbReference type="ChEBI" id="CHEBI:58349"/>
        <dbReference type="EC" id="1.5.1.3"/>
    </reaction>
</comment>
<evidence type="ECO:0000259" key="10">
    <source>
        <dbReference type="PROSITE" id="PS51330"/>
    </source>
</evidence>
<dbReference type="PANTHER" id="PTHR48069:SF3">
    <property type="entry name" value="DIHYDROFOLATE REDUCTASE"/>
    <property type="match status" value="1"/>
</dbReference>
<accession>A0A516KG85</accession>
<dbReference type="UniPathway" id="UPA00077">
    <property type="reaction ID" value="UER00158"/>
</dbReference>
<dbReference type="PROSITE" id="PS51330">
    <property type="entry name" value="DHFR_2"/>
    <property type="match status" value="1"/>
</dbReference>
<organism evidence="11 12">
    <name type="scientific">Radiobacillus deserti</name>
    <dbReference type="NCBI Taxonomy" id="2594883"/>
    <lineage>
        <taxon>Bacteria</taxon>
        <taxon>Bacillati</taxon>
        <taxon>Bacillota</taxon>
        <taxon>Bacilli</taxon>
        <taxon>Bacillales</taxon>
        <taxon>Bacillaceae</taxon>
        <taxon>Radiobacillus</taxon>
    </lineage>
</organism>
<comment type="function">
    <text evidence="7 8">Key enzyme in folate metabolism. Catalyzes an essential reaction for de novo glycine and purine synthesis, and for DNA precursor synthesis.</text>
</comment>
<evidence type="ECO:0000256" key="3">
    <source>
        <dbReference type="ARBA" id="ARBA00012856"/>
    </source>
</evidence>
<feature type="domain" description="DHFR" evidence="10">
    <location>
        <begin position="1"/>
        <end position="161"/>
    </location>
</feature>
<dbReference type="InterPro" id="IPR012259">
    <property type="entry name" value="DHFR"/>
</dbReference>
<dbReference type="AlphaFoldDB" id="A0A516KG85"/>
<dbReference type="GO" id="GO:0005829">
    <property type="term" value="C:cytosol"/>
    <property type="evidence" value="ECO:0007669"/>
    <property type="project" value="TreeGrafter"/>
</dbReference>
<evidence type="ECO:0000256" key="7">
    <source>
        <dbReference type="ARBA" id="ARBA00025067"/>
    </source>
</evidence>
<dbReference type="EC" id="1.5.1.3" evidence="3 8"/>
<dbReference type="FunFam" id="3.40.430.10:FF:000001">
    <property type="entry name" value="Dihydrofolate reductase"/>
    <property type="match status" value="1"/>
</dbReference>
<name>A0A516KG85_9BACI</name>
<keyword evidence="6 8" id="KW-0560">Oxidoreductase</keyword>
<dbReference type="GO" id="GO:0004146">
    <property type="term" value="F:dihydrofolate reductase activity"/>
    <property type="evidence" value="ECO:0007669"/>
    <property type="project" value="UniProtKB-EC"/>
</dbReference>
<dbReference type="GO" id="GO:0046655">
    <property type="term" value="P:folic acid metabolic process"/>
    <property type="evidence" value="ECO:0007669"/>
    <property type="project" value="TreeGrafter"/>
</dbReference>
<reference evidence="11 12" key="1">
    <citation type="submission" date="2019-07" db="EMBL/GenBank/DDBJ databases">
        <authorList>
            <person name="Li J."/>
        </authorList>
    </citation>
    <scope>NUCLEOTIDE SEQUENCE [LARGE SCALE GENOMIC DNA]</scope>
    <source>
        <strain evidence="11 12">TKL69</strain>
    </source>
</reference>
<dbReference type="Gene3D" id="3.40.430.10">
    <property type="entry name" value="Dihydrofolate Reductase, subunit A"/>
    <property type="match status" value="1"/>
</dbReference>
<dbReference type="KEGG" id="aqt:FN924_09565"/>
<comment type="similarity">
    <text evidence="2 8 9">Belongs to the dihydrofolate reductase family.</text>
</comment>
<evidence type="ECO:0000256" key="6">
    <source>
        <dbReference type="ARBA" id="ARBA00023002"/>
    </source>
</evidence>
<evidence type="ECO:0000313" key="11">
    <source>
        <dbReference type="EMBL" id="QDP40405.1"/>
    </source>
</evidence>
<evidence type="ECO:0000256" key="5">
    <source>
        <dbReference type="ARBA" id="ARBA00022857"/>
    </source>
</evidence>
<comment type="pathway">
    <text evidence="1 8">Cofactor biosynthesis; tetrahydrofolate biosynthesis; 5,6,7,8-tetrahydrofolate from 7,8-dihydrofolate: step 1/1.</text>
</comment>
<dbReference type="GO" id="GO:0046452">
    <property type="term" value="P:dihydrofolate metabolic process"/>
    <property type="evidence" value="ECO:0007669"/>
    <property type="project" value="TreeGrafter"/>
</dbReference>
<evidence type="ECO:0000256" key="2">
    <source>
        <dbReference type="ARBA" id="ARBA00009539"/>
    </source>
</evidence>
<dbReference type="PIRSF" id="PIRSF000194">
    <property type="entry name" value="DHFR"/>
    <property type="match status" value="1"/>
</dbReference>
<dbReference type="InterPro" id="IPR001796">
    <property type="entry name" value="DHFR_dom"/>
</dbReference>
<sequence>MLSFLVAMDRNRVIGYENNLPWRLPKDLKFFKELTTSQTVIMGRRTFESMGKPLPNRTNVIVTTDYAYKQDGCIVIHSLDTILQWEKESPNRELFIIGGGKIFEQMLPHVDRMYITYIDESFKGDTYFPNFNPAEWVLTSEKKGEKDDNNPYDYYFRQYDRA</sequence>
<dbReference type="EMBL" id="CP041666">
    <property type="protein sequence ID" value="QDP40405.1"/>
    <property type="molecule type" value="Genomic_DNA"/>
</dbReference>
<evidence type="ECO:0000256" key="8">
    <source>
        <dbReference type="PIRNR" id="PIRNR000194"/>
    </source>
</evidence>
<dbReference type="PROSITE" id="PS00075">
    <property type="entry name" value="DHFR_1"/>
    <property type="match status" value="1"/>
</dbReference>
<proteinExistence type="inferred from homology"/>